<organism evidence="15 16">
    <name type="scientific">Pseudomonas aeruginosa</name>
    <dbReference type="NCBI Taxonomy" id="287"/>
    <lineage>
        <taxon>Bacteria</taxon>
        <taxon>Pseudomonadati</taxon>
        <taxon>Pseudomonadota</taxon>
        <taxon>Gammaproteobacteria</taxon>
        <taxon>Pseudomonadales</taxon>
        <taxon>Pseudomonadaceae</taxon>
        <taxon>Pseudomonas</taxon>
    </lineage>
</organism>
<dbReference type="EMBL" id="RBSQ01001392">
    <property type="protein sequence ID" value="RMS44774.1"/>
    <property type="molecule type" value="Genomic_DNA"/>
</dbReference>
<dbReference type="SUPFAM" id="SSF52540">
    <property type="entry name" value="P-loop containing nucleoside triphosphate hydrolases"/>
    <property type="match status" value="1"/>
</dbReference>
<comment type="subunit">
    <text evidence="11">Homodimer.</text>
</comment>
<dbReference type="HAMAP" id="MF_01920">
    <property type="entry name" value="Helicase_Rep"/>
    <property type="match status" value="1"/>
</dbReference>
<dbReference type="PANTHER" id="PTHR11070">
    <property type="entry name" value="UVRD / RECB / PCRA DNA HELICASE FAMILY MEMBER"/>
    <property type="match status" value="1"/>
</dbReference>
<evidence type="ECO:0000256" key="1">
    <source>
        <dbReference type="ARBA" id="ARBA00009922"/>
    </source>
</evidence>
<keyword evidence="7 11" id="KW-0238">DNA-binding</keyword>
<dbReference type="PANTHER" id="PTHR11070:SF64">
    <property type="entry name" value="ATP-DEPENDENT DNA HELICASE REP"/>
    <property type="match status" value="1"/>
</dbReference>
<evidence type="ECO:0000256" key="11">
    <source>
        <dbReference type="HAMAP-Rule" id="MF_01920"/>
    </source>
</evidence>
<dbReference type="AlphaFoldDB" id="A0A3M5D5D8"/>
<comment type="catalytic activity">
    <reaction evidence="10 11">
        <text>ATP + H2O = ADP + phosphate + H(+)</text>
        <dbReference type="Rhea" id="RHEA:13065"/>
        <dbReference type="ChEBI" id="CHEBI:15377"/>
        <dbReference type="ChEBI" id="CHEBI:15378"/>
        <dbReference type="ChEBI" id="CHEBI:30616"/>
        <dbReference type="ChEBI" id="CHEBI:43474"/>
        <dbReference type="ChEBI" id="CHEBI:456216"/>
        <dbReference type="EC" id="5.6.2.4"/>
    </reaction>
</comment>
<evidence type="ECO:0000313" key="15">
    <source>
        <dbReference type="EMBL" id="RMS44774.1"/>
    </source>
</evidence>
<dbReference type="NCBIfam" id="TIGR01074">
    <property type="entry name" value="rep"/>
    <property type="match status" value="1"/>
</dbReference>
<feature type="domain" description="UvrD-like helicase ATP-binding" evidence="13">
    <location>
        <begin position="35"/>
        <end position="313"/>
    </location>
</feature>
<dbReference type="Pfam" id="PF13361">
    <property type="entry name" value="UvrD_C"/>
    <property type="match status" value="1"/>
</dbReference>
<evidence type="ECO:0000256" key="12">
    <source>
        <dbReference type="PROSITE-ProRule" id="PRU00560"/>
    </source>
</evidence>
<evidence type="ECO:0000256" key="8">
    <source>
        <dbReference type="ARBA" id="ARBA00023235"/>
    </source>
</evidence>
<dbReference type="Gene3D" id="1.10.10.160">
    <property type="match status" value="1"/>
</dbReference>
<dbReference type="GO" id="GO:0043138">
    <property type="term" value="F:3'-5' DNA helicase activity"/>
    <property type="evidence" value="ECO:0007669"/>
    <property type="project" value="UniProtKB-UniRule"/>
</dbReference>
<dbReference type="InterPro" id="IPR005752">
    <property type="entry name" value="Helicase_Rep"/>
</dbReference>
<dbReference type="InterPro" id="IPR014017">
    <property type="entry name" value="DNA_helicase_UvrD-like_C"/>
</dbReference>
<dbReference type="CDD" id="cd17932">
    <property type="entry name" value="DEXQc_UvrD"/>
    <property type="match status" value="1"/>
</dbReference>
<evidence type="ECO:0000256" key="3">
    <source>
        <dbReference type="ARBA" id="ARBA00022741"/>
    </source>
</evidence>
<dbReference type="InterPro" id="IPR013986">
    <property type="entry name" value="DExx_box_DNA_helicase_dom_sf"/>
</dbReference>
<accession>A0A3M5D5D8</accession>
<dbReference type="GO" id="GO:0016887">
    <property type="term" value="F:ATP hydrolysis activity"/>
    <property type="evidence" value="ECO:0007669"/>
    <property type="project" value="RHEA"/>
</dbReference>
<sequence>MSGSVTACTLILADASQPVRIRPRFNPLFRPVPMSRLNPRQQEAVNYVGGPLLVLAGAGSGKTSVITRKIAYLVQQCGIRAQYIVAVTFTNKAAREMKERVGTLLRGGEGKGLTVSTFHNLGLNIIRKEHERLGYKPGFSIFDESDIKALLTDIMQKEYSGDDGVDEIKNYIGAWKNDLILPEEALEKARNPKEQTAAIVYLHYQRTLRAYNAVDFDDLILQPVKLFQEHPDVLQKWQNKVRYMLVDEYQDTNASQYLLVKLLVKDRAQFTVVGDDDQSIYAWRGARPENLMQLKEDFPSLKVVMLEQNYRSTSRILKCANVLIANNPHVFEKQLWSEMGHGDPIRVIRCRNEDAEAERIAMEILTLHLRTERPYSEFAILYRGNHQAKLMELKLQHHQIPYRLSGGTSFFGRQEVKDLMSYFRLLVNPDDDNAFLRVINVPRREIGSATLEKLGNYATQRKISMYAACDEMGLAEHLDSRFHERLQRFKRWMDGIRRQCAENEPIAVLRSMVMDIDYENWLRQNASSDKVAEFRMSNVWFLIEALKNTLERDEEGDMTIEQAIAKLVLRDMLERQQEEEEGAEGVQMMTLHASKGLEFPYVFIMGMEEEILPHRSSIEADTVEEERRLAYVGITRARQNLAMTFAAKRKQYGEIIDCSPSRFLDELPPEDLEWEGMEDAPQEVKAAKGNAALADIRAMLKR</sequence>
<comment type="caution">
    <text evidence="15">The sequence shown here is derived from an EMBL/GenBank/DDBJ whole genome shotgun (WGS) entry which is preliminary data.</text>
</comment>
<evidence type="ECO:0000256" key="2">
    <source>
        <dbReference type="ARBA" id="ARBA00022705"/>
    </source>
</evidence>
<dbReference type="InterPro" id="IPR000212">
    <property type="entry name" value="DNA_helicase_UvrD/REP"/>
</dbReference>
<comment type="catalytic activity">
    <reaction evidence="9 11">
        <text>Couples ATP hydrolysis with the unwinding of duplex DNA by translocating in the 3'-5' direction.</text>
        <dbReference type="EC" id="5.6.2.4"/>
    </reaction>
</comment>
<dbReference type="Pfam" id="PF00580">
    <property type="entry name" value="UvrD-helicase"/>
    <property type="match status" value="1"/>
</dbReference>
<dbReference type="FunFam" id="1.10.10.160:FF:000010">
    <property type="entry name" value="ATP-dependent DNA helicase Rep"/>
    <property type="match status" value="1"/>
</dbReference>
<gene>
    <name evidence="11" type="primary">rep</name>
    <name evidence="15" type="ORF">ALP65_04372</name>
</gene>
<dbReference type="GO" id="GO:0005829">
    <property type="term" value="C:cytosol"/>
    <property type="evidence" value="ECO:0007669"/>
    <property type="project" value="TreeGrafter"/>
</dbReference>
<keyword evidence="5 11" id="KW-0347">Helicase</keyword>
<dbReference type="GO" id="GO:0000725">
    <property type="term" value="P:recombinational repair"/>
    <property type="evidence" value="ECO:0007669"/>
    <property type="project" value="TreeGrafter"/>
</dbReference>
<comment type="function">
    <text evidence="11">Rep helicase is a single-stranded DNA-dependent ATPase involved in DNA replication; it can initiate unwinding at a nick in the DNA. It binds to the single-stranded DNA and acts in a progressive fashion along the DNA in the 3' to 5' direction.</text>
</comment>
<name>A0A3M5D5D8_PSEAI</name>
<dbReference type="GO" id="GO:0005524">
    <property type="term" value="F:ATP binding"/>
    <property type="evidence" value="ECO:0007669"/>
    <property type="project" value="UniProtKB-UniRule"/>
</dbReference>
<dbReference type="EC" id="5.6.2.4" evidence="11"/>
<evidence type="ECO:0000256" key="7">
    <source>
        <dbReference type="ARBA" id="ARBA00023125"/>
    </source>
</evidence>
<dbReference type="InterPro" id="IPR014016">
    <property type="entry name" value="UvrD-like_ATP-bd"/>
</dbReference>
<keyword evidence="8 11" id="KW-0413">Isomerase</keyword>
<proteinExistence type="inferred from homology"/>
<dbReference type="InterPro" id="IPR027417">
    <property type="entry name" value="P-loop_NTPase"/>
</dbReference>
<evidence type="ECO:0000256" key="6">
    <source>
        <dbReference type="ARBA" id="ARBA00022840"/>
    </source>
</evidence>
<evidence type="ECO:0000259" key="13">
    <source>
        <dbReference type="PROSITE" id="PS51198"/>
    </source>
</evidence>
<dbReference type="GO" id="GO:0003697">
    <property type="term" value="F:single-stranded DNA binding"/>
    <property type="evidence" value="ECO:0007669"/>
    <property type="project" value="UniProtKB-UniRule"/>
</dbReference>
<evidence type="ECO:0000313" key="16">
    <source>
        <dbReference type="Proteomes" id="UP000270834"/>
    </source>
</evidence>
<reference evidence="15 16" key="1">
    <citation type="submission" date="2018-08" db="EMBL/GenBank/DDBJ databases">
        <title>Recombination of ecologically and evolutionarily significant loci maintains genetic cohesion in the Pseudomonas syringae species complex.</title>
        <authorList>
            <person name="Dillon M."/>
            <person name="Thakur S."/>
            <person name="Almeida R.N.D."/>
            <person name="Weir B.S."/>
            <person name="Guttman D.S."/>
        </authorList>
    </citation>
    <scope>NUCLEOTIDE SEQUENCE [LARGE SCALE GENOMIC DNA]</scope>
    <source>
        <strain evidence="15 16">ICMP 7846</strain>
    </source>
</reference>
<dbReference type="CDD" id="cd18807">
    <property type="entry name" value="SF1_C_UvrD"/>
    <property type="match status" value="1"/>
</dbReference>
<keyword evidence="4 11" id="KW-0378">Hydrolase</keyword>
<keyword evidence="3 11" id="KW-0547">Nucleotide-binding</keyword>
<dbReference type="Gene3D" id="3.40.50.300">
    <property type="entry name" value="P-loop containing nucleotide triphosphate hydrolases"/>
    <property type="match status" value="2"/>
</dbReference>
<dbReference type="Gene3D" id="1.10.486.10">
    <property type="entry name" value="PCRA, domain 4"/>
    <property type="match status" value="1"/>
</dbReference>
<dbReference type="PROSITE" id="PS51217">
    <property type="entry name" value="UVRD_HELICASE_CTER"/>
    <property type="match status" value="1"/>
</dbReference>
<dbReference type="GO" id="GO:0006260">
    <property type="term" value="P:DNA replication"/>
    <property type="evidence" value="ECO:0007669"/>
    <property type="project" value="UniProtKB-UniRule"/>
</dbReference>
<feature type="binding site" evidence="12">
    <location>
        <begin position="56"/>
        <end position="63"/>
    </location>
    <ligand>
        <name>ATP</name>
        <dbReference type="ChEBI" id="CHEBI:30616"/>
    </ligand>
</feature>
<feature type="domain" description="UvrD-like helicase C-terminal" evidence="14">
    <location>
        <begin position="314"/>
        <end position="596"/>
    </location>
</feature>
<evidence type="ECO:0000259" key="14">
    <source>
        <dbReference type="PROSITE" id="PS51217"/>
    </source>
</evidence>
<dbReference type="Proteomes" id="UP000270834">
    <property type="component" value="Unassembled WGS sequence"/>
</dbReference>
<keyword evidence="6 11" id="KW-0067">ATP-binding</keyword>
<evidence type="ECO:0000256" key="4">
    <source>
        <dbReference type="ARBA" id="ARBA00022801"/>
    </source>
</evidence>
<keyword evidence="2 11" id="KW-0235">DNA replication</keyword>
<evidence type="ECO:0000256" key="9">
    <source>
        <dbReference type="ARBA" id="ARBA00034617"/>
    </source>
</evidence>
<dbReference type="PROSITE" id="PS51198">
    <property type="entry name" value="UVRD_HELICASE_ATP_BIND"/>
    <property type="match status" value="1"/>
</dbReference>
<protein>
    <recommendedName>
        <fullName evidence="11">ATP-dependent DNA helicase Rep</fullName>
        <ecNumber evidence="11">5.6.2.4</ecNumber>
    </recommendedName>
    <alternativeName>
        <fullName evidence="11">DNA 3'-5' helicase Rep</fullName>
    </alternativeName>
</protein>
<evidence type="ECO:0000256" key="10">
    <source>
        <dbReference type="ARBA" id="ARBA00048988"/>
    </source>
</evidence>
<comment type="similarity">
    <text evidence="1 11">Belongs to the helicase family. UvrD subfamily.</text>
</comment>
<feature type="binding site" evidence="11">
    <location>
        <position position="311"/>
    </location>
    <ligand>
        <name>ATP</name>
        <dbReference type="ChEBI" id="CHEBI:30616"/>
    </ligand>
</feature>
<evidence type="ECO:0000256" key="5">
    <source>
        <dbReference type="ARBA" id="ARBA00022806"/>
    </source>
</evidence>